<evidence type="ECO:0000256" key="6">
    <source>
        <dbReference type="ARBA" id="ARBA00023136"/>
    </source>
</evidence>
<dbReference type="InterPro" id="IPR000425">
    <property type="entry name" value="MIP"/>
</dbReference>
<dbReference type="InterPro" id="IPR023271">
    <property type="entry name" value="Aquaporin-like"/>
</dbReference>
<evidence type="ECO:0000256" key="7">
    <source>
        <dbReference type="RuleBase" id="RU000477"/>
    </source>
</evidence>
<dbReference type="PANTHER" id="PTHR43829">
    <property type="entry name" value="AQUAPORIN OR AQUAGLYCEROPORIN RELATED"/>
    <property type="match status" value="1"/>
</dbReference>
<organism evidence="9 10">
    <name type="scientific">Scardovia inopinata F0304</name>
    <dbReference type="NCBI Taxonomy" id="641146"/>
    <lineage>
        <taxon>Bacteria</taxon>
        <taxon>Bacillati</taxon>
        <taxon>Actinomycetota</taxon>
        <taxon>Actinomycetes</taxon>
        <taxon>Bifidobacteriales</taxon>
        <taxon>Bifidobacteriaceae</taxon>
        <taxon>Scardovia</taxon>
    </lineage>
</organism>
<dbReference type="PANTHER" id="PTHR43829:SF9">
    <property type="entry name" value="AQUAPORIN-9"/>
    <property type="match status" value="1"/>
</dbReference>
<comment type="similarity">
    <text evidence="2 7">Belongs to the MIP/aquaporin (TC 1.A.8) family.</text>
</comment>
<keyword evidence="6 8" id="KW-0472">Membrane</keyword>
<proteinExistence type="inferred from homology"/>
<dbReference type="eggNOG" id="COG0580">
    <property type="taxonomic scope" value="Bacteria"/>
</dbReference>
<reference evidence="9 10" key="1">
    <citation type="submission" date="2012-01" db="EMBL/GenBank/DDBJ databases">
        <title>The Genome Sequence of Scardovia inopinata F0304.</title>
        <authorList>
            <consortium name="The Broad Institute Genome Sequencing Platform"/>
            <person name="Ward D."/>
            <person name="Earl A."/>
            <person name="Feldgarden M."/>
            <person name="Gevers D."/>
            <person name="Young S."/>
            <person name="Zeng Q."/>
            <person name="Koehrsen M."/>
            <person name="Alvarado L."/>
            <person name="Berlin A.M."/>
            <person name="Borenstein D."/>
            <person name="Chapman S.B."/>
            <person name="Chen Z."/>
            <person name="Engels R."/>
            <person name="Freedman E."/>
            <person name="Gellesch M."/>
            <person name="Goldberg J."/>
            <person name="Griggs A."/>
            <person name="Gujja S."/>
            <person name="Heilman E.R."/>
            <person name="Heiman D.I."/>
            <person name="Hepburn T.A."/>
            <person name="Howarth C."/>
            <person name="Jen D."/>
            <person name="Larson L."/>
            <person name="Mehta T."/>
            <person name="Park D."/>
            <person name="Pearson M."/>
            <person name="Richards J."/>
            <person name="Roberts A."/>
            <person name="Saif S."/>
            <person name="Shea T.D."/>
            <person name="Shenoy N."/>
            <person name="Sisk P."/>
            <person name="Stolte C."/>
            <person name="Sykes S.N."/>
            <person name="Walk T."/>
            <person name="White J."/>
            <person name="Yandava C."/>
            <person name="Izard J."/>
            <person name="Baranova O.V."/>
            <person name="Blanton J.M."/>
            <person name="Tanner A.C."/>
            <person name="Dewhirst F."/>
            <person name="Haas B."/>
            <person name="Nusbaum C."/>
            <person name="Birren B."/>
        </authorList>
    </citation>
    <scope>NUCLEOTIDE SEQUENCE [LARGE SCALE GENOMIC DNA]</scope>
    <source>
        <strain evidence="9 10">F0304</strain>
    </source>
</reference>
<dbReference type="InterPro" id="IPR022357">
    <property type="entry name" value="MIP_CS"/>
</dbReference>
<feature type="transmembrane region" description="Helical" evidence="8">
    <location>
        <begin position="166"/>
        <end position="185"/>
    </location>
</feature>
<dbReference type="EMBL" id="ADCX01000007">
    <property type="protein sequence ID" value="EFG26016.2"/>
    <property type="molecule type" value="Genomic_DNA"/>
</dbReference>
<dbReference type="Gene3D" id="1.20.1080.10">
    <property type="entry name" value="Glycerol uptake facilitator protein"/>
    <property type="match status" value="1"/>
</dbReference>
<protein>
    <submittedName>
        <fullName evidence="9">MIP family channel protein</fullName>
    </submittedName>
</protein>
<dbReference type="AlphaFoldDB" id="W5IGR3"/>
<dbReference type="NCBIfam" id="TIGR00861">
    <property type="entry name" value="MIP"/>
    <property type="match status" value="1"/>
</dbReference>
<evidence type="ECO:0000256" key="3">
    <source>
        <dbReference type="ARBA" id="ARBA00022448"/>
    </source>
</evidence>
<keyword evidence="4 7" id="KW-0812">Transmembrane</keyword>
<evidence type="ECO:0000313" key="9">
    <source>
        <dbReference type="EMBL" id="EFG26016.2"/>
    </source>
</evidence>
<feature type="transmembrane region" description="Helical" evidence="8">
    <location>
        <begin position="6"/>
        <end position="29"/>
    </location>
</feature>
<feature type="transmembrane region" description="Helical" evidence="8">
    <location>
        <begin position="41"/>
        <end position="60"/>
    </location>
</feature>
<dbReference type="PROSITE" id="PS00221">
    <property type="entry name" value="MIP"/>
    <property type="match status" value="1"/>
</dbReference>
<feature type="transmembrane region" description="Helical" evidence="8">
    <location>
        <begin position="66"/>
        <end position="84"/>
    </location>
</feature>
<feature type="transmembrane region" description="Helical" evidence="8">
    <location>
        <begin position="219"/>
        <end position="240"/>
    </location>
</feature>
<gene>
    <name evidence="9" type="ORF">HMPREF9020_01087</name>
</gene>
<comment type="subcellular location">
    <subcellularLocation>
        <location evidence="1">Membrane</location>
        <topology evidence="1">Multi-pass membrane protein</topology>
    </subcellularLocation>
</comment>
<evidence type="ECO:0000256" key="4">
    <source>
        <dbReference type="ARBA" id="ARBA00022692"/>
    </source>
</evidence>
<evidence type="ECO:0000256" key="1">
    <source>
        <dbReference type="ARBA" id="ARBA00004141"/>
    </source>
</evidence>
<dbReference type="SUPFAM" id="SSF81338">
    <property type="entry name" value="Aquaporin-like"/>
    <property type="match status" value="1"/>
</dbReference>
<dbReference type="InterPro" id="IPR050363">
    <property type="entry name" value="MIP/Aquaporin"/>
</dbReference>
<dbReference type="Pfam" id="PF00230">
    <property type="entry name" value="MIP"/>
    <property type="match status" value="1"/>
</dbReference>
<dbReference type="HOGENOM" id="CLU_020019_9_2_11"/>
<dbReference type="GO" id="GO:0015254">
    <property type="term" value="F:glycerol channel activity"/>
    <property type="evidence" value="ECO:0007669"/>
    <property type="project" value="TreeGrafter"/>
</dbReference>
<accession>W5IGR3</accession>
<dbReference type="RefSeq" id="WP_040591255.1">
    <property type="nucleotide sequence ID" value="NZ_GG770226.1"/>
</dbReference>
<keyword evidence="3 7" id="KW-0813">Transport</keyword>
<dbReference type="PRINTS" id="PR00783">
    <property type="entry name" value="MINTRINSICP"/>
</dbReference>
<feature type="transmembrane region" description="Helical" evidence="8">
    <location>
        <begin position="91"/>
        <end position="109"/>
    </location>
</feature>
<evidence type="ECO:0000256" key="2">
    <source>
        <dbReference type="ARBA" id="ARBA00006175"/>
    </source>
</evidence>
<name>W5IGR3_SCAIO</name>
<evidence type="ECO:0000256" key="8">
    <source>
        <dbReference type="SAM" id="Phobius"/>
    </source>
</evidence>
<keyword evidence="5 8" id="KW-1133">Transmembrane helix</keyword>
<feature type="transmembrane region" description="Helical" evidence="8">
    <location>
        <begin position="135"/>
        <end position="154"/>
    </location>
</feature>
<dbReference type="GO" id="GO:0005886">
    <property type="term" value="C:plasma membrane"/>
    <property type="evidence" value="ECO:0007669"/>
    <property type="project" value="TreeGrafter"/>
</dbReference>
<sequence length="241" mass="25082">MTDPLWTRVLAECVGTAILVLFGNGAIAASTLKGSKARGAGWLNVALGFGVAIGLPVMLFGGISGAHLNPAITLAVAIFGQFSWAEVVPYILGQLVGAAVGQLIVFAMYQPYFEQEEDADTIFGAFATTDANNSALNYFISECVATMLLVLGIFGSLNLAGKTSKAAGFIMIVALVAALIASMGGPTGAGMNPARDLMPRLLHQILPISHKGESHWAQAWIPVVAPIVGAILGYGIYTLFI</sequence>
<evidence type="ECO:0000313" key="10">
    <source>
        <dbReference type="Proteomes" id="UP000005777"/>
    </source>
</evidence>
<keyword evidence="10" id="KW-1185">Reference proteome</keyword>
<evidence type="ECO:0000256" key="5">
    <source>
        <dbReference type="ARBA" id="ARBA00022989"/>
    </source>
</evidence>
<dbReference type="Proteomes" id="UP000005777">
    <property type="component" value="Unassembled WGS sequence"/>
</dbReference>
<comment type="caution">
    <text evidence="9">The sequence shown here is derived from an EMBL/GenBank/DDBJ whole genome shotgun (WGS) entry which is preliminary data.</text>
</comment>